<dbReference type="Proteomes" id="UP000557566">
    <property type="component" value="Unassembled WGS sequence"/>
</dbReference>
<feature type="compositionally biased region" description="Polar residues" evidence="6">
    <location>
        <begin position="122"/>
        <end position="132"/>
    </location>
</feature>
<protein>
    <recommendedName>
        <fullName evidence="7">Alpha-type protein kinase domain-containing protein</fullName>
    </recommendedName>
</protein>
<evidence type="ECO:0000256" key="3">
    <source>
        <dbReference type="ARBA" id="ARBA00022741"/>
    </source>
</evidence>
<evidence type="ECO:0000313" key="9">
    <source>
        <dbReference type="Proteomes" id="UP000557566"/>
    </source>
</evidence>
<comment type="caution">
    <text evidence="8">The sequence shown here is derived from an EMBL/GenBank/DDBJ whole genome shotgun (WGS) entry which is preliminary data.</text>
</comment>
<dbReference type="PANTHER" id="PTHR45992:SF11">
    <property type="entry name" value="ALPHA-TYPE PROTEIN KINASE DOMAIN-CONTAINING PROTEIN"/>
    <property type="match status" value="1"/>
</dbReference>
<dbReference type="SMART" id="SM00811">
    <property type="entry name" value="Alpha_kinase"/>
    <property type="match status" value="1"/>
</dbReference>
<evidence type="ECO:0000313" key="8">
    <source>
        <dbReference type="EMBL" id="KAF4505881.1"/>
    </source>
</evidence>
<keyword evidence="5" id="KW-0067">ATP-binding</keyword>
<keyword evidence="9" id="KW-1185">Reference proteome</keyword>
<evidence type="ECO:0000259" key="7">
    <source>
        <dbReference type="PROSITE" id="PS51158"/>
    </source>
</evidence>
<dbReference type="InterPro" id="IPR011009">
    <property type="entry name" value="Kinase-like_dom_sf"/>
</dbReference>
<dbReference type="InterPro" id="IPR051852">
    <property type="entry name" value="Alpha-type_PK"/>
</dbReference>
<reference evidence="8 9" key="1">
    <citation type="journal article" date="2020" name="Genome Biol. Evol.">
        <title>A new high-quality draft genome assembly of the Chinese cordyceps Ophiocordyceps sinensis.</title>
        <authorList>
            <person name="Shu R."/>
            <person name="Zhang J."/>
            <person name="Meng Q."/>
            <person name="Zhang H."/>
            <person name="Zhou G."/>
            <person name="Li M."/>
            <person name="Wu P."/>
            <person name="Zhao Y."/>
            <person name="Chen C."/>
            <person name="Qin Q."/>
        </authorList>
    </citation>
    <scope>NUCLEOTIDE SEQUENCE [LARGE SCALE GENOMIC DNA]</scope>
    <source>
        <strain evidence="8 9">IOZ07</strain>
    </source>
</reference>
<dbReference type="Pfam" id="PF02816">
    <property type="entry name" value="Alpha_kinase"/>
    <property type="match status" value="1"/>
</dbReference>
<keyword evidence="1" id="KW-0723">Serine/threonine-protein kinase</keyword>
<accession>A0A8H4LVV7</accession>
<feature type="domain" description="Alpha-type protein kinase" evidence="7">
    <location>
        <begin position="128"/>
        <end position="349"/>
    </location>
</feature>
<keyword evidence="2" id="KW-0808">Transferase</keyword>
<dbReference type="InterPro" id="IPR004166">
    <property type="entry name" value="a-kinase_dom"/>
</dbReference>
<evidence type="ECO:0000256" key="6">
    <source>
        <dbReference type="SAM" id="MobiDB-lite"/>
    </source>
</evidence>
<keyword evidence="3" id="KW-0547">Nucleotide-binding</keyword>
<dbReference type="Gene3D" id="3.20.200.10">
    <property type="entry name" value="MHCK/EF2 kinase"/>
    <property type="match status" value="1"/>
</dbReference>
<evidence type="ECO:0000256" key="1">
    <source>
        <dbReference type="ARBA" id="ARBA00022527"/>
    </source>
</evidence>
<dbReference type="EMBL" id="JAAVMX010000008">
    <property type="protein sequence ID" value="KAF4505881.1"/>
    <property type="molecule type" value="Genomic_DNA"/>
</dbReference>
<gene>
    <name evidence="8" type="ORF">G6O67_007784</name>
</gene>
<evidence type="ECO:0000256" key="5">
    <source>
        <dbReference type="ARBA" id="ARBA00022840"/>
    </source>
</evidence>
<dbReference type="OrthoDB" id="5368863at2759"/>
<feature type="compositionally biased region" description="Basic residues" evidence="6">
    <location>
        <begin position="1"/>
        <end position="11"/>
    </location>
</feature>
<feature type="compositionally biased region" description="Basic residues" evidence="6">
    <location>
        <begin position="65"/>
        <end position="111"/>
    </location>
</feature>
<feature type="region of interest" description="Disordered" evidence="6">
    <location>
        <begin position="1"/>
        <end position="37"/>
    </location>
</feature>
<name>A0A8H4LVV7_9HYPO</name>
<dbReference type="PROSITE" id="PS51158">
    <property type="entry name" value="ALPHA_KINASE"/>
    <property type="match status" value="1"/>
</dbReference>
<keyword evidence="4" id="KW-0418">Kinase</keyword>
<dbReference type="SUPFAM" id="SSF56112">
    <property type="entry name" value="Protein kinase-like (PK-like)"/>
    <property type="match status" value="1"/>
</dbReference>
<organism evidence="8 9">
    <name type="scientific">Ophiocordyceps sinensis</name>
    <dbReference type="NCBI Taxonomy" id="72228"/>
    <lineage>
        <taxon>Eukaryota</taxon>
        <taxon>Fungi</taxon>
        <taxon>Dikarya</taxon>
        <taxon>Ascomycota</taxon>
        <taxon>Pezizomycotina</taxon>
        <taxon>Sordariomycetes</taxon>
        <taxon>Hypocreomycetidae</taxon>
        <taxon>Hypocreales</taxon>
        <taxon>Ophiocordycipitaceae</taxon>
        <taxon>Ophiocordyceps</taxon>
    </lineage>
</organism>
<dbReference type="GO" id="GO:0004674">
    <property type="term" value="F:protein serine/threonine kinase activity"/>
    <property type="evidence" value="ECO:0007669"/>
    <property type="project" value="UniProtKB-KW"/>
</dbReference>
<dbReference type="GO" id="GO:0005524">
    <property type="term" value="F:ATP binding"/>
    <property type="evidence" value="ECO:0007669"/>
    <property type="project" value="UniProtKB-KW"/>
</dbReference>
<evidence type="ECO:0000256" key="2">
    <source>
        <dbReference type="ARBA" id="ARBA00022679"/>
    </source>
</evidence>
<dbReference type="CDD" id="cd17509">
    <property type="entry name" value="Alpha_kinase"/>
    <property type="match status" value="1"/>
</dbReference>
<feature type="region of interest" description="Disordered" evidence="6">
    <location>
        <begin position="57"/>
        <end position="132"/>
    </location>
</feature>
<sequence length="381" mass="41697">MDTAKRSRHSKKDSVASSIAGGLFVAGGPSRLPTVPEHEISGSLAQSMNGLALAEARRGLESGHSHSKHGSSKHTSGHSSKHGSSKHTSGHSSKHGSSKHTSGHSHSKHSSTRALVPAPSRQPGTVVSMNTAGRHNLSDETVFYRSELETPFASGEFRWVAQGIYEGGPRDGQGCVAKWFKSGHVFSETFFDMDIFAVDKALSFVEKFNEAQIIDKPIRLNIPTVAMCYSVEGPDKLWEGRHFLIEPMIDNYEKVNSNSGWSDESHSWGSVMQALSHFSYHVSGGRYVLCDLQGGRYQSSIIITDPVILSRNREFGVTDLGQQGIDNFFSLHECNKYCRKEWAMPFPTVQTITSSSKTTFMGFPLSVSTNHSRAPGSVYGF</sequence>
<dbReference type="AlphaFoldDB" id="A0A8H4LVV7"/>
<proteinExistence type="predicted"/>
<dbReference type="PANTHER" id="PTHR45992">
    <property type="entry name" value="EUKARYOTIC ELONGATION FACTOR 2 KINASE-RELATED"/>
    <property type="match status" value="1"/>
</dbReference>
<evidence type="ECO:0000256" key="4">
    <source>
        <dbReference type="ARBA" id="ARBA00022777"/>
    </source>
</evidence>